<evidence type="ECO:0000313" key="2">
    <source>
        <dbReference type="Proteomes" id="UP000828390"/>
    </source>
</evidence>
<dbReference type="EMBL" id="JAIWYP010000003">
    <property type="protein sequence ID" value="KAH3849058.1"/>
    <property type="molecule type" value="Genomic_DNA"/>
</dbReference>
<gene>
    <name evidence="1" type="ORF">DPMN_091447</name>
</gene>
<organism evidence="1 2">
    <name type="scientific">Dreissena polymorpha</name>
    <name type="common">Zebra mussel</name>
    <name type="synonym">Mytilus polymorpha</name>
    <dbReference type="NCBI Taxonomy" id="45954"/>
    <lineage>
        <taxon>Eukaryota</taxon>
        <taxon>Metazoa</taxon>
        <taxon>Spiralia</taxon>
        <taxon>Lophotrochozoa</taxon>
        <taxon>Mollusca</taxon>
        <taxon>Bivalvia</taxon>
        <taxon>Autobranchia</taxon>
        <taxon>Heteroconchia</taxon>
        <taxon>Euheterodonta</taxon>
        <taxon>Imparidentia</taxon>
        <taxon>Neoheterodontei</taxon>
        <taxon>Myida</taxon>
        <taxon>Dreissenoidea</taxon>
        <taxon>Dreissenidae</taxon>
        <taxon>Dreissena</taxon>
    </lineage>
</organism>
<comment type="caution">
    <text evidence="1">The sequence shown here is derived from an EMBL/GenBank/DDBJ whole genome shotgun (WGS) entry which is preliminary data.</text>
</comment>
<protein>
    <submittedName>
        <fullName evidence="1">Uncharacterized protein</fullName>
    </submittedName>
</protein>
<keyword evidence="2" id="KW-1185">Reference proteome</keyword>
<dbReference type="Proteomes" id="UP000828390">
    <property type="component" value="Unassembled WGS sequence"/>
</dbReference>
<evidence type="ECO:0000313" key="1">
    <source>
        <dbReference type="EMBL" id="KAH3849058.1"/>
    </source>
</evidence>
<sequence>MYKVKEHCCVLLVVHDWFSSISVGHILTSLVSFCLQLGTIKDQILKTHFYKFGLILSPAGNQQGSDSLGTFLHVWSHFVSSWEPTRIRSSSTSWSLRTIRPSRSGWSLHPQPRPVLRSKR</sequence>
<name>A0A9D4QZZ3_DREPO</name>
<reference evidence="1" key="2">
    <citation type="submission" date="2020-11" db="EMBL/GenBank/DDBJ databases">
        <authorList>
            <person name="McCartney M.A."/>
            <person name="Auch B."/>
            <person name="Kono T."/>
            <person name="Mallez S."/>
            <person name="Becker A."/>
            <person name="Gohl D.M."/>
            <person name="Silverstein K.A.T."/>
            <person name="Koren S."/>
            <person name="Bechman K.B."/>
            <person name="Herman A."/>
            <person name="Abrahante J.E."/>
            <person name="Garbe J."/>
        </authorList>
    </citation>
    <scope>NUCLEOTIDE SEQUENCE</scope>
    <source>
        <strain evidence="1">Duluth1</strain>
        <tissue evidence="1">Whole animal</tissue>
    </source>
</reference>
<accession>A0A9D4QZZ3</accession>
<reference evidence="1" key="1">
    <citation type="journal article" date="2019" name="bioRxiv">
        <title>The Genome of the Zebra Mussel, Dreissena polymorpha: A Resource for Invasive Species Research.</title>
        <authorList>
            <person name="McCartney M.A."/>
            <person name="Auch B."/>
            <person name="Kono T."/>
            <person name="Mallez S."/>
            <person name="Zhang Y."/>
            <person name="Obille A."/>
            <person name="Becker A."/>
            <person name="Abrahante J.E."/>
            <person name="Garbe J."/>
            <person name="Badalamenti J.P."/>
            <person name="Herman A."/>
            <person name="Mangelson H."/>
            <person name="Liachko I."/>
            <person name="Sullivan S."/>
            <person name="Sone E.D."/>
            <person name="Koren S."/>
            <person name="Silverstein K.A.T."/>
            <person name="Beckman K.B."/>
            <person name="Gohl D.M."/>
        </authorList>
    </citation>
    <scope>NUCLEOTIDE SEQUENCE</scope>
    <source>
        <strain evidence="1">Duluth1</strain>
        <tissue evidence="1">Whole animal</tissue>
    </source>
</reference>
<dbReference type="AlphaFoldDB" id="A0A9D4QZZ3"/>
<proteinExistence type="predicted"/>